<protein>
    <submittedName>
        <fullName evidence="8">MFS transporter</fullName>
    </submittedName>
</protein>
<dbReference type="InterPro" id="IPR050189">
    <property type="entry name" value="MFS_Efflux_Transporters"/>
</dbReference>
<proteinExistence type="predicted"/>
<gene>
    <name evidence="8" type="ORF">GTW20_08705</name>
</gene>
<dbReference type="CDD" id="cd17324">
    <property type="entry name" value="MFS_NepI_like"/>
    <property type="match status" value="1"/>
</dbReference>
<sequence length="405" mass="40100">MSSHTLRSGAPWYLALVAFAVGTDDLVIAGLLPAIARDLDIGVAAAGQAVTVFSITYAVAAPVLAVATARLPRRALLLTGLALFACVNLATALVPGYASLLVMRVVAALIAAVLTPVAFSMAARLVAPEHTGRAVGTVAAGLTVSLFLGVPIGSLLGSLFGWRATFLAVALFTGAVLAIAASRLPALDGAPEAGLRHQLGSLGRPAILTCVLGTVMGASGGFMVYTYIAPLTRDLTGAGGVALAPLIAVVGAAGAVGTMVCGRATDRWGADRVLLVSFAGMIATSLTLAALGYLGGGAVPVWSLAAVLALWGFAAWGFAAPMSARLLGLAGEEGTEALALNTGGLYVGTAVAGALGGVVVSSQGGPGVAATATAIGLLAFVAMALSVRRFPTSGQVGTVREDTLS</sequence>
<keyword evidence="4 6" id="KW-1133">Transmembrane helix</keyword>
<feature type="transmembrane region" description="Helical" evidence="6">
    <location>
        <begin position="343"/>
        <end position="362"/>
    </location>
</feature>
<evidence type="ECO:0000313" key="8">
    <source>
        <dbReference type="EMBL" id="MYR32347.1"/>
    </source>
</evidence>
<keyword evidence="2" id="KW-1003">Cell membrane</keyword>
<evidence type="ECO:0000256" key="2">
    <source>
        <dbReference type="ARBA" id="ARBA00022475"/>
    </source>
</evidence>
<evidence type="ECO:0000256" key="1">
    <source>
        <dbReference type="ARBA" id="ARBA00004651"/>
    </source>
</evidence>
<dbReference type="PANTHER" id="PTHR43124">
    <property type="entry name" value="PURINE EFFLUX PUMP PBUE"/>
    <property type="match status" value="1"/>
</dbReference>
<feature type="transmembrane region" description="Helical" evidence="6">
    <location>
        <begin position="301"/>
        <end position="322"/>
    </location>
</feature>
<organism evidence="8 9">
    <name type="scientific">Nocardiopsis alba</name>
    <dbReference type="NCBI Taxonomy" id="53437"/>
    <lineage>
        <taxon>Bacteria</taxon>
        <taxon>Bacillati</taxon>
        <taxon>Actinomycetota</taxon>
        <taxon>Actinomycetes</taxon>
        <taxon>Streptosporangiales</taxon>
        <taxon>Nocardiopsidaceae</taxon>
        <taxon>Nocardiopsis</taxon>
    </lineage>
</organism>
<dbReference type="GO" id="GO:0005886">
    <property type="term" value="C:plasma membrane"/>
    <property type="evidence" value="ECO:0007669"/>
    <property type="project" value="UniProtKB-SubCell"/>
</dbReference>
<evidence type="ECO:0000259" key="7">
    <source>
        <dbReference type="PROSITE" id="PS50850"/>
    </source>
</evidence>
<feature type="transmembrane region" description="Helical" evidence="6">
    <location>
        <begin position="134"/>
        <end position="160"/>
    </location>
</feature>
<feature type="transmembrane region" description="Helical" evidence="6">
    <location>
        <begin position="12"/>
        <end position="35"/>
    </location>
</feature>
<evidence type="ECO:0000256" key="4">
    <source>
        <dbReference type="ARBA" id="ARBA00022989"/>
    </source>
</evidence>
<keyword evidence="3 6" id="KW-0812">Transmembrane</keyword>
<dbReference type="EMBL" id="WWHY01000001">
    <property type="protein sequence ID" value="MYR32347.1"/>
    <property type="molecule type" value="Genomic_DNA"/>
</dbReference>
<feature type="transmembrane region" description="Helical" evidence="6">
    <location>
        <begin position="240"/>
        <end position="261"/>
    </location>
</feature>
<evidence type="ECO:0000256" key="5">
    <source>
        <dbReference type="ARBA" id="ARBA00023136"/>
    </source>
</evidence>
<feature type="transmembrane region" description="Helical" evidence="6">
    <location>
        <begin position="206"/>
        <end position="228"/>
    </location>
</feature>
<evidence type="ECO:0000256" key="6">
    <source>
        <dbReference type="SAM" id="Phobius"/>
    </source>
</evidence>
<keyword evidence="5 6" id="KW-0472">Membrane</keyword>
<dbReference type="GO" id="GO:0022857">
    <property type="term" value="F:transmembrane transporter activity"/>
    <property type="evidence" value="ECO:0007669"/>
    <property type="project" value="InterPro"/>
</dbReference>
<dbReference type="InterPro" id="IPR036259">
    <property type="entry name" value="MFS_trans_sf"/>
</dbReference>
<feature type="transmembrane region" description="Helical" evidence="6">
    <location>
        <begin position="273"/>
        <end position="295"/>
    </location>
</feature>
<comment type="caution">
    <text evidence="8">The sequence shown here is derived from an EMBL/GenBank/DDBJ whole genome shotgun (WGS) entry which is preliminary data.</text>
</comment>
<dbReference type="PANTHER" id="PTHR43124:SF10">
    <property type="entry name" value="PURINE EFFLUX PUMP PBUE"/>
    <property type="match status" value="1"/>
</dbReference>
<feature type="domain" description="Major facilitator superfamily (MFS) profile" evidence="7">
    <location>
        <begin position="10"/>
        <end position="394"/>
    </location>
</feature>
<evidence type="ECO:0000313" key="9">
    <source>
        <dbReference type="Proteomes" id="UP000467124"/>
    </source>
</evidence>
<feature type="transmembrane region" description="Helical" evidence="6">
    <location>
        <begin position="101"/>
        <end position="122"/>
    </location>
</feature>
<dbReference type="SUPFAM" id="SSF103473">
    <property type="entry name" value="MFS general substrate transporter"/>
    <property type="match status" value="1"/>
</dbReference>
<feature type="transmembrane region" description="Helical" evidence="6">
    <location>
        <begin position="368"/>
        <end position="387"/>
    </location>
</feature>
<dbReference type="Pfam" id="PF07690">
    <property type="entry name" value="MFS_1"/>
    <property type="match status" value="1"/>
</dbReference>
<accession>A0A7K2IR88</accession>
<dbReference type="RefSeq" id="WP_161110694.1">
    <property type="nucleotide sequence ID" value="NZ_WWHY01000001.1"/>
</dbReference>
<reference evidence="8 9" key="1">
    <citation type="journal article" date="2019" name="Nat. Commun.">
        <title>The antimicrobial potential of Streptomyces from insect microbiomes.</title>
        <authorList>
            <person name="Chevrette M.G."/>
            <person name="Carlson C.M."/>
            <person name="Ortega H.E."/>
            <person name="Thomas C."/>
            <person name="Ananiev G.E."/>
            <person name="Barns K.J."/>
            <person name="Book A.J."/>
            <person name="Cagnazzo J."/>
            <person name="Carlos C."/>
            <person name="Flanigan W."/>
            <person name="Grubbs K.J."/>
            <person name="Horn H.A."/>
            <person name="Hoffmann F.M."/>
            <person name="Klassen J.L."/>
            <person name="Knack J.J."/>
            <person name="Lewin G.R."/>
            <person name="McDonald B.R."/>
            <person name="Muller L."/>
            <person name="Melo W.G.P."/>
            <person name="Pinto-Tomas A.A."/>
            <person name="Schmitz A."/>
            <person name="Wendt-Pienkowski E."/>
            <person name="Wildman S."/>
            <person name="Zhao M."/>
            <person name="Zhang F."/>
            <person name="Bugni T.S."/>
            <person name="Andes D.R."/>
            <person name="Pupo M.T."/>
            <person name="Currie C.R."/>
        </authorList>
    </citation>
    <scope>NUCLEOTIDE SEQUENCE [LARGE SCALE GENOMIC DNA]</scope>
    <source>
        <strain evidence="8 9">SID5840</strain>
    </source>
</reference>
<dbReference type="Gene3D" id="1.20.1250.20">
    <property type="entry name" value="MFS general substrate transporter like domains"/>
    <property type="match status" value="2"/>
</dbReference>
<comment type="subcellular location">
    <subcellularLocation>
        <location evidence="1">Cell membrane</location>
        <topology evidence="1">Multi-pass membrane protein</topology>
    </subcellularLocation>
</comment>
<feature type="transmembrane region" description="Helical" evidence="6">
    <location>
        <begin position="75"/>
        <end position="95"/>
    </location>
</feature>
<evidence type="ECO:0000256" key="3">
    <source>
        <dbReference type="ARBA" id="ARBA00022692"/>
    </source>
</evidence>
<feature type="transmembrane region" description="Helical" evidence="6">
    <location>
        <begin position="166"/>
        <end position="186"/>
    </location>
</feature>
<dbReference type="AlphaFoldDB" id="A0A7K2IR88"/>
<dbReference type="InterPro" id="IPR011701">
    <property type="entry name" value="MFS"/>
</dbReference>
<dbReference type="Proteomes" id="UP000467124">
    <property type="component" value="Unassembled WGS sequence"/>
</dbReference>
<name>A0A7K2IR88_9ACTN</name>
<feature type="transmembrane region" description="Helical" evidence="6">
    <location>
        <begin position="41"/>
        <end position="68"/>
    </location>
</feature>
<dbReference type="InterPro" id="IPR020846">
    <property type="entry name" value="MFS_dom"/>
</dbReference>
<dbReference type="PROSITE" id="PS50850">
    <property type="entry name" value="MFS"/>
    <property type="match status" value="1"/>
</dbReference>